<dbReference type="InterPro" id="IPR000873">
    <property type="entry name" value="AMP-dep_synth/lig_dom"/>
</dbReference>
<evidence type="ECO:0000259" key="1">
    <source>
        <dbReference type="Pfam" id="PF00501"/>
    </source>
</evidence>
<keyword evidence="4" id="KW-1185">Reference proteome</keyword>
<proteinExistence type="predicted"/>
<dbReference type="Gene3D" id="3.30.300.30">
    <property type="match status" value="1"/>
</dbReference>
<gene>
    <name evidence="3" type="ORF">ABT384_35225</name>
</gene>
<feature type="domain" description="AMP-dependent synthetase/ligase" evidence="1">
    <location>
        <begin position="21"/>
        <end position="377"/>
    </location>
</feature>
<name>A0ABV1Y2D7_9ACTN</name>
<protein>
    <submittedName>
        <fullName evidence="3">Fatty acid--CoA ligase family protein</fullName>
    </submittedName>
</protein>
<evidence type="ECO:0000313" key="3">
    <source>
        <dbReference type="EMBL" id="MER7377883.1"/>
    </source>
</evidence>
<dbReference type="PANTHER" id="PTHR43767:SF7">
    <property type="entry name" value="MEDIUM_LONG-CHAIN-FATTY-ACID--COA LIGASE FADD8"/>
    <property type="match status" value="1"/>
</dbReference>
<evidence type="ECO:0000313" key="4">
    <source>
        <dbReference type="Proteomes" id="UP001486207"/>
    </source>
</evidence>
<evidence type="ECO:0000259" key="2">
    <source>
        <dbReference type="Pfam" id="PF13193"/>
    </source>
</evidence>
<dbReference type="Proteomes" id="UP001486207">
    <property type="component" value="Unassembled WGS sequence"/>
</dbReference>
<dbReference type="Gene3D" id="3.40.50.12780">
    <property type="entry name" value="N-terminal domain of ligase-like"/>
    <property type="match status" value="1"/>
</dbReference>
<dbReference type="PANTHER" id="PTHR43767">
    <property type="entry name" value="LONG-CHAIN-FATTY-ACID--COA LIGASE"/>
    <property type="match status" value="1"/>
</dbReference>
<dbReference type="EMBL" id="JBEPFB010000020">
    <property type="protein sequence ID" value="MER7377883.1"/>
    <property type="molecule type" value="Genomic_DNA"/>
</dbReference>
<dbReference type="InterPro" id="IPR020845">
    <property type="entry name" value="AMP-binding_CS"/>
</dbReference>
<reference evidence="3 4" key="1">
    <citation type="submission" date="2024-06" db="EMBL/GenBank/DDBJ databases">
        <title>The Natural Products Discovery Center: Release of the First 8490 Sequenced Strains for Exploring Actinobacteria Biosynthetic Diversity.</title>
        <authorList>
            <person name="Kalkreuter E."/>
            <person name="Kautsar S.A."/>
            <person name="Yang D."/>
            <person name="Bader C.D."/>
            <person name="Teijaro C.N."/>
            <person name="Fluegel L."/>
            <person name="Davis C.M."/>
            <person name="Simpson J.R."/>
            <person name="Lauterbach L."/>
            <person name="Steele A.D."/>
            <person name="Gui C."/>
            <person name="Meng S."/>
            <person name="Li G."/>
            <person name="Viehrig K."/>
            <person name="Ye F."/>
            <person name="Su P."/>
            <person name="Kiefer A.F."/>
            <person name="Nichols A."/>
            <person name="Cepeda A.J."/>
            <person name="Yan W."/>
            <person name="Fan B."/>
            <person name="Jiang Y."/>
            <person name="Adhikari A."/>
            <person name="Zheng C.-J."/>
            <person name="Schuster L."/>
            <person name="Cowan T.M."/>
            <person name="Smanski M.J."/>
            <person name="Chevrette M.G."/>
            <person name="De Carvalho L.P.S."/>
            <person name="Shen B."/>
        </authorList>
    </citation>
    <scope>NUCLEOTIDE SEQUENCE [LARGE SCALE GENOMIC DNA]</scope>
    <source>
        <strain evidence="3 4">NPDC000155</strain>
    </source>
</reference>
<comment type="caution">
    <text evidence="3">The sequence shown here is derived from an EMBL/GenBank/DDBJ whole genome shotgun (WGS) entry which is preliminary data.</text>
</comment>
<keyword evidence="3" id="KW-0436">Ligase</keyword>
<dbReference type="PROSITE" id="PS00455">
    <property type="entry name" value="AMP_BINDING"/>
    <property type="match status" value="1"/>
</dbReference>
<dbReference type="GO" id="GO:0016874">
    <property type="term" value="F:ligase activity"/>
    <property type="evidence" value="ECO:0007669"/>
    <property type="project" value="UniProtKB-KW"/>
</dbReference>
<dbReference type="InterPro" id="IPR050237">
    <property type="entry name" value="ATP-dep_AMP-bd_enzyme"/>
</dbReference>
<accession>A0ABV1Y2D7</accession>
<dbReference type="CDD" id="cd04433">
    <property type="entry name" value="AFD_class_I"/>
    <property type="match status" value="1"/>
</dbReference>
<dbReference type="InterPro" id="IPR045851">
    <property type="entry name" value="AMP-bd_C_sf"/>
</dbReference>
<dbReference type="RefSeq" id="WP_229912150.1">
    <property type="nucleotide sequence ID" value="NZ_BNBM01000015.1"/>
</dbReference>
<dbReference type="Pfam" id="PF00501">
    <property type="entry name" value="AMP-binding"/>
    <property type="match status" value="1"/>
</dbReference>
<sequence>MDTTGGYVAQIMSVLETNLKSTVLSRRGQDVSAGEFVGAVDRVTDDLRALGVGRGSVVAILVAPNSPEMFYVRYAAHRLGAAVCHLRTTNPGSSARMLSADAQLRMLIDTSASVLHADPENAERARELARRAPDRFVLTGFPGAGITRGAEPPQAAAEHGQPDVWDPQALAIIAFTSGSTGQPKGIRQSGRAWEGTVRATMTAVTEPEPRMLVTTPLSHTVGPMADAVLACGGMVVLLEEAEPDATLRALERHRITRTFVATQHLYQLLDHERIDRTDLSALRLLIYSGSAAAPARIAEAVRVFGFALVQGYGTSEGGRITLLDPGEHQDETLRSTVGRPFPEVEIKVCDPDTGQEKPVGETGEVWMRSPHVMDGYWNDPGLTAQVLRDGWYRTGDLGSLDDRGYLSLLDRLSDVVKTQGVKVYPAVVEREILALAPVAQAAVFGVRDADGAEHLHAALVARPGARLDTEALRAAVAGTLSPQHAPEVVHVLDELPLNATGKPDKQRLRALAPARTR</sequence>
<dbReference type="Pfam" id="PF13193">
    <property type="entry name" value="AMP-binding_C"/>
    <property type="match status" value="1"/>
</dbReference>
<dbReference type="SUPFAM" id="SSF56801">
    <property type="entry name" value="Acetyl-CoA synthetase-like"/>
    <property type="match status" value="1"/>
</dbReference>
<dbReference type="InterPro" id="IPR025110">
    <property type="entry name" value="AMP-bd_C"/>
</dbReference>
<organism evidence="3 4">
    <name type="scientific">Streptomyces lanatus</name>
    <dbReference type="NCBI Taxonomy" id="66900"/>
    <lineage>
        <taxon>Bacteria</taxon>
        <taxon>Bacillati</taxon>
        <taxon>Actinomycetota</taxon>
        <taxon>Actinomycetes</taxon>
        <taxon>Kitasatosporales</taxon>
        <taxon>Streptomycetaceae</taxon>
        <taxon>Streptomyces</taxon>
    </lineage>
</organism>
<feature type="domain" description="AMP-binding enzyme C-terminal" evidence="2">
    <location>
        <begin position="428"/>
        <end position="502"/>
    </location>
</feature>
<dbReference type="InterPro" id="IPR042099">
    <property type="entry name" value="ANL_N_sf"/>
</dbReference>